<evidence type="ECO:0000256" key="3">
    <source>
        <dbReference type="SAM" id="MobiDB-lite"/>
    </source>
</evidence>
<dbReference type="PANTHER" id="PTHR31199:SF1">
    <property type="entry name" value="ARPIN"/>
    <property type="match status" value="1"/>
</dbReference>
<dbReference type="STRING" id="46731.A0A3M6T4F1"/>
<reference evidence="4 5" key="1">
    <citation type="journal article" date="2018" name="Sci. Rep.">
        <title>Comparative analysis of the Pocillopora damicornis genome highlights role of immune system in coral evolution.</title>
        <authorList>
            <person name="Cunning R."/>
            <person name="Bay R.A."/>
            <person name="Gillette P."/>
            <person name="Baker A.C."/>
            <person name="Traylor-Knowles N."/>
        </authorList>
    </citation>
    <scope>NUCLEOTIDE SEQUENCE [LARGE SCALE GENOMIC DNA]</scope>
    <source>
        <strain evidence="4">RSMAS</strain>
        <tissue evidence="4">Whole animal</tissue>
    </source>
</reference>
<dbReference type="GO" id="GO:0051126">
    <property type="term" value="P:negative regulation of actin nucleation"/>
    <property type="evidence" value="ECO:0007669"/>
    <property type="project" value="InterPro"/>
</dbReference>
<dbReference type="PANTHER" id="PTHR31199">
    <property type="entry name" value="ARPIN"/>
    <property type="match status" value="1"/>
</dbReference>
<feature type="region of interest" description="Disordered" evidence="3">
    <location>
        <begin position="230"/>
        <end position="268"/>
    </location>
</feature>
<comment type="similarity">
    <text evidence="1">Belongs to the Arpin family.</text>
</comment>
<keyword evidence="5" id="KW-1185">Reference proteome</keyword>
<organism evidence="4 5">
    <name type="scientific">Pocillopora damicornis</name>
    <name type="common">Cauliflower coral</name>
    <name type="synonym">Millepora damicornis</name>
    <dbReference type="NCBI Taxonomy" id="46731"/>
    <lineage>
        <taxon>Eukaryota</taxon>
        <taxon>Metazoa</taxon>
        <taxon>Cnidaria</taxon>
        <taxon>Anthozoa</taxon>
        <taxon>Hexacorallia</taxon>
        <taxon>Scleractinia</taxon>
        <taxon>Astrocoeniina</taxon>
        <taxon>Pocilloporidae</taxon>
        <taxon>Pocillopora</taxon>
    </lineage>
</organism>
<accession>A0A3M6T4F1</accession>
<dbReference type="OMA" id="QTVAFWI"/>
<evidence type="ECO:0000313" key="5">
    <source>
        <dbReference type="Proteomes" id="UP000275408"/>
    </source>
</evidence>
<dbReference type="Proteomes" id="UP000275408">
    <property type="component" value="Unassembled WGS sequence"/>
</dbReference>
<name>A0A3M6T4F1_POCDA</name>
<evidence type="ECO:0000313" key="4">
    <source>
        <dbReference type="EMBL" id="RMX35510.1"/>
    </source>
</evidence>
<dbReference type="AlphaFoldDB" id="A0A3M6T4F1"/>
<dbReference type="Pfam" id="PF10574">
    <property type="entry name" value="UPF0552"/>
    <property type="match status" value="1"/>
</dbReference>
<dbReference type="EMBL" id="RCHS01004356">
    <property type="protein sequence ID" value="RMX35510.1"/>
    <property type="molecule type" value="Genomic_DNA"/>
</dbReference>
<evidence type="ECO:0000256" key="2">
    <source>
        <dbReference type="ARBA" id="ARBA00019314"/>
    </source>
</evidence>
<feature type="compositionally biased region" description="Acidic residues" evidence="3">
    <location>
        <begin position="254"/>
        <end position="268"/>
    </location>
</feature>
<sequence length="268" mass="30516">MNIFPGSREEVERLWKIDLEIYIALEISNIRMTRAHMLYDNRPLESIPVTPIRWEKRWEPEELFRWQRTGGIIVEGKVYGRLRFTVSDPFSGSQKWRYVVLHIEISKALKRKFDSLSGKEIDPNYGKDKKVSTGYLMSSYKTSASTDSDKIDAAEAKRMITVTELTRLTENKLPETGNVISQAFWCAEEDIEKMELLQGDPVRLKTRGEGPFIEFIVKLDNAGSATAANYTGGEGAGSSWTDKVMSFKGQQDVPQDEGDGAEDDEWDD</sequence>
<gene>
    <name evidence="4" type="ORF">pdam_00003785</name>
</gene>
<comment type="caution">
    <text evidence="4">The sequence shown here is derived from an EMBL/GenBank/DDBJ whole genome shotgun (WGS) entry which is preliminary data.</text>
</comment>
<evidence type="ECO:0000256" key="1">
    <source>
        <dbReference type="ARBA" id="ARBA00008453"/>
    </source>
</evidence>
<proteinExistence type="inferred from homology"/>
<protein>
    <recommendedName>
        <fullName evidence="2">Arpin</fullName>
    </recommendedName>
</protein>
<dbReference type="InterPro" id="IPR018889">
    <property type="entry name" value="Arpin"/>
</dbReference>
<dbReference type="OrthoDB" id="5953051at2759"/>